<organism evidence="6 7">
    <name type="scientific">Ditylenchus dipsaci</name>
    <dbReference type="NCBI Taxonomy" id="166011"/>
    <lineage>
        <taxon>Eukaryota</taxon>
        <taxon>Metazoa</taxon>
        <taxon>Ecdysozoa</taxon>
        <taxon>Nematoda</taxon>
        <taxon>Chromadorea</taxon>
        <taxon>Rhabditida</taxon>
        <taxon>Tylenchina</taxon>
        <taxon>Tylenchomorpha</taxon>
        <taxon>Sphaerularioidea</taxon>
        <taxon>Anguinidae</taxon>
        <taxon>Anguininae</taxon>
        <taxon>Ditylenchus</taxon>
    </lineage>
</organism>
<proteinExistence type="predicted"/>
<keyword evidence="4 5" id="KW-0472">Membrane</keyword>
<feature type="transmembrane region" description="Helical" evidence="5">
    <location>
        <begin position="249"/>
        <end position="267"/>
    </location>
</feature>
<evidence type="ECO:0000256" key="5">
    <source>
        <dbReference type="SAM" id="Phobius"/>
    </source>
</evidence>
<feature type="transmembrane region" description="Helical" evidence="5">
    <location>
        <begin position="177"/>
        <end position="208"/>
    </location>
</feature>
<keyword evidence="3 5" id="KW-1133">Transmembrane helix</keyword>
<feature type="transmembrane region" description="Helical" evidence="5">
    <location>
        <begin position="220"/>
        <end position="243"/>
    </location>
</feature>
<evidence type="ECO:0000256" key="1">
    <source>
        <dbReference type="ARBA" id="ARBA00004141"/>
    </source>
</evidence>
<feature type="transmembrane region" description="Helical" evidence="5">
    <location>
        <begin position="95"/>
        <end position="114"/>
    </location>
</feature>
<feature type="transmembrane region" description="Helical" evidence="5">
    <location>
        <begin position="67"/>
        <end position="88"/>
    </location>
</feature>
<evidence type="ECO:0000313" key="7">
    <source>
        <dbReference type="WBParaSite" id="jg16307"/>
    </source>
</evidence>
<name>A0A915D7B7_9BILA</name>
<protein>
    <submittedName>
        <fullName evidence="7">Sugar phosphate transporter domain-containing protein</fullName>
    </submittedName>
</protein>
<keyword evidence="2 5" id="KW-0812">Transmembrane</keyword>
<evidence type="ECO:0000256" key="2">
    <source>
        <dbReference type="ARBA" id="ARBA00022692"/>
    </source>
</evidence>
<dbReference type="PANTHER" id="PTHR11132">
    <property type="entry name" value="SOLUTE CARRIER FAMILY 35"/>
    <property type="match status" value="1"/>
</dbReference>
<feature type="transmembrane region" description="Helical" evidence="5">
    <location>
        <begin position="152"/>
        <end position="171"/>
    </location>
</feature>
<accession>A0A915D7B7</accession>
<sequence length="288" mass="32277">MKNKMGLHIPKYSPSKSLFLYGGLSLANGLLNRVVMNKKGKDMFLPSLFYSLSTYFALISLDGITMPFFPFIIRFYPLLIVLLNFFIFRRQRPSLTVLLVVSLVCVGSAYAAMFEFNLDHWVIICAFSALAMMAFALVLIEGLQEQYSTLEIIYMNSFNCVCIFLTADLFQDEIRDSFMYLVSSTTGLLILCLIMQCIIGVLCHAALLNCVMKISALNTAIVNSCSSALQIVVAFSSSIYLFYDMMPDLYNIFGIVLTIAATVFYFLSGKDINARASASNKFHLLQKS</sequence>
<dbReference type="GO" id="GO:0016020">
    <property type="term" value="C:membrane"/>
    <property type="evidence" value="ECO:0007669"/>
    <property type="project" value="UniProtKB-SubCell"/>
</dbReference>
<feature type="transmembrane region" description="Helical" evidence="5">
    <location>
        <begin position="120"/>
        <end position="140"/>
    </location>
</feature>
<keyword evidence="6" id="KW-1185">Reference proteome</keyword>
<dbReference type="AlphaFoldDB" id="A0A915D7B7"/>
<evidence type="ECO:0000256" key="4">
    <source>
        <dbReference type="ARBA" id="ARBA00023136"/>
    </source>
</evidence>
<evidence type="ECO:0000256" key="3">
    <source>
        <dbReference type="ARBA" id="ARBA00022989"/>
    </source>
</evidence>
<dbReference type="Proteomes" id="UP000887574">
    <property type="component" value="Unplaced"/>
</dbReference>
<reference evidence="7" key="1">
    <citation type="submission" date="2022-11" db="UniProtKB">
        <authorList>
            <consortium name="WormBaseParasite"/>
        </authorList>
    </citation>
    <scope>IDENTIFICATION</scope>
</reference>
<dbReference type="WBParaSite" id="jg16307">
    <property type="protein sequence ID" value="jg16307"/>
    <property type="gene ID" value="jg16307"/>
</dbReference>
<comment type="subcellular location">
    <subcellularLocation>
        <location evidence="1">Membrane</location>
        <topology evidence="1">Multi-pass membrane protein</topology>
    </subcellularLocation>
</comment>
<dbReference type="InterPro" id="IPR050186">
    <property type="entry name" value="TPT_transporter"/>
</dbReference>
<feature type="transmembrane region" description="Helical" evidence="5">
    <location>
        <begin position="43"/>
        <end position="61"/>
    </location>
</feature>
<evidence type="ECO:0000313" key="6">
    <source>
        <dbReference type="Proteomes" id="UP000887574"/>
    </source>
</evidence>